<dbReference type="GO" id="GO:0016757">
    <property type="term" value="F:glycosyltransferase activity"/>
    <property type="evidence" value="ECO:0007669"/>
    <property type="project" value="UniProtKB-ARBA"/>
</dbReference>
<reference evidence="2 3" key="1">
    <citation type="journal article" date="2016" name="Environ. Microbiol.">
        <title>New Methyloceanibacter diversity from North Sea sediments includes methanotroph containing solely the soluble methane monooxygenase.</title>
        <authorList>
            <person name="Vekeman B."/>
            <person name="Kerckhof F.M."/>
            <person name="Cremers G."/>
            <person name="de Vos P."/>
            <person name="Vandamme P."/>
            <person name="Boon N."/>
            <person name="Op den Camp H.J."/>
            <person name="Heylen K."/>
        </authorList>
    </citation>
    <scope>NUCLEOTIDE SEQUENCE [LARGE SCALE GENOMIC DNA]</scope>
    <source>
        <strain evidence="2 3">R-67174</strain>
    </source>
</reference>
<dbReference type="Pfam" id="PF13692">
    <property type="entry name" value="Glyco_trans_1_4"/>
    <property type="match status" value="1"/>
</dbReference>
<organism evidence="2 3">
    <name type="scientific">Methyloceanibacter methanicus</name>
    <dbReference type="NCBI Taxonomy" id="1774968"/>
    <lineage>
        <taxon>Bacteria</taxon>
        <taxon>Pseudomonadati</taxon>
        <taxon>Pseudomonadota</taxon>
        <taxon>Alphaproteobacteria</taxon>
        <taxon>Hyphomicrobiales</taxon>
        <taxon>Hyphomicrobiaceae</taxon>
        <taxon>Methyloceanibacter</taxon>
    </lineage>
</organism>
<dbReference type="PANTHER" id="PTHR12526">
    <property type="entry name" value="GLYCOSYLTRANSFERASE"/>
    <property type="match status" value="1"/>
</dbReference>
<dbReference type="CDD" id="cd03808">
    <property type="entry name" value="GT4_CapM-like"/>
    <property type="match status" value="1"/>
</dbReference>
<dbReference type="SUPFAM" id="SSF53756">
    <property type="entry name" value="UDP-Glycosyltransferase/glycogen phosphorylase"/>
    <property type="match status" value="1"/>
</dbReference>
<dbReference type="STRING" id="1774968.AUC68_03255"/>
<sequence length="387" mass="40907">MAQRVLFLITEDWYFLAHRLPMARAAKAAGYEVHVATRLRDGAEAIEKEGFIAHALGWSRGSVSPWGNVSAVLEIRRLLRDLRPEILHNVSLKPMLLGGLASFGHKDVAVVNNMTGRGSLFADGAPSGPVQRAVGFALGTLLGRERSKTVVENPDDKNFLIALGVPADRVVVIPGSGVDTERLVPLPEPSAPVTAAFAGRMLAVKGVEELVRAFSLVRAQGVPLRLLLAGDCDTENSGSLKPEQLKAFAAIDGIACLGHVDDIRDVWAKAHFAVLASRGGEGVPMSLLEAAACGRPMVVTDVPGSRDIVVDGVSGLTVPLGDTPALAEAMATLARDADLRDRCAKAARALAEETFSAPEVGRQLMAVYRALGPAQRTAVNDLRASSV</sequence>
<evidence type="ECO:0000313" key="3">
    <source>
        <dbReference type="Proteomes" id="UP000094501"/>
    </source>
</evidence>
<accession>A0A1E3W3R0</accession>
<feature type="domain" description="Glycosyltransferase subfamily 4-like N-terminal" evidence="1">
    <location>
        <begin position="22"/>
        <end position="174"/>
    </location>
</feature>
<comment type="caution">
    <text evidence="2">The sequence shown here is derived from an EMBL/GenBank/DDBJ whole genome shotgun (WGS) entry which is preliminary data.</text>
</comment>
<dbReference type="AlphaFoldDB" id="A0A1E3W3R0"/>
<keyword evidence="3" id="KW-1185">Reference proteome</keyword>
<dbReference type="InterPro" id="IPR028098">
    <property type="entry name" value="Glyco_trans_4-like_N"/>
</dbReference>
<proteinExistence type="predicted"/>
<dbReference type="Gene3D" id="3.40.50.2000">
    <property type="entry name" value="Glycogen Phosphorylase B"/>
    <property type="match status" value="2"/>
</dbReference>
<gene>
    <name evidence="2" type="ORF">AUC68_03255</name>
</gene>
<protein>
    <recommendedName>
        <fullName evidence="1">Glycosyltransferase subfamily 4-like N-terminal domain-containing protein</fullName>
    </recommendedName>
</protein>
<dbReference type="Pfam" id="PF13579">
    <property type="entry name" value="Glyco_trans_4_4"/>
    <property type="match status" value="1"/>
</dbReference>
<dbReference type="Proteomes" id="UP000094501">
    <property type="component" value="Unassembled WGS sequence"/>
</dbReference>
<name>A0A1E3W3R0_9HYPH</name>
<dbReference type="EMBL" id="LPWG01000010">
    <property type="protein sequence ID" value="ODS00142.1"/>
    <property type="molecule type" value="Genomic_DNA"/>
</dbReference>
<dbReference type="OrthoDB" id="9790710at2"/>
<dbReference type="RefSeq" id="WP_069436954.1">
    <property type="nucleotide sequence ID" value="NZ_LPWG01000010.1"/>
</dbReference>
<dbReference type="PANTHER" id="PTHR12526:SF638">
    <property type="entry name" value="SPORE COAT PROTEIN SA"/>
    <property type="match status" value="1"/>
</dbReference>
<evidence type="ECO:0000259" key="1">
    <source>
        <dbReference type="Pfam" id="PF13579"/>
    </source>
</evidence>
<evidence type="ECO:0000313" key="2">
    <source>
        <dbReference type="EMBL" id="ODS00142.1"/>
    </source>
</evidence>